<evidence type="ECO:0000313" key="3">
    <source>
        <dbReference type="Proteomes" id="UP000616547"/>
    </source>
</evidence>
<proteinExistence type="predicted"/>
<dbReference type="InterPro" id="IPR027417">
    <property type="entry name" value="P-loop_NTPase"/>
</dbReference>
<comment type="caution">
    <text evidence="2">The sequence shown here is derived from an EMBL/GenBank/DDBJ whole genome shotgun (WGS) entry which is preliminary data.</text>
</comment>
<evidence type="ECO:0000313" key="2">
    <source>
        <dbReference type="EMBL" id="GHW02065.1"/>
    </source>
</evidence>
<dbReference type="InterPro" id="IPR048422">
    <property type="entry name" value="NOA1/YqeH-like_C"/>
</dbReference>
<gene>
    <name evidence="2" type="ORF">lacNasYZ03_17520</name>
</gene>
<dbReference type="InterPro" id="IPR006073">
    <property type="entry name" value="GTP-bd"/>
</dbReference>
<dbReference type="PANTHER" id="PTHR46434">
    <property type="entry name" value="GENETIC INTERACTOR OF PROHIBITINS 3, MITOCHONDRIAL"/>
    <property type="match status" value="1"/>
</dbReference>
<evidence type="ECO:0000259" key="1">
    <source>
        <dbReference type="PROSITE" id="PS51721"/>
    </source>
</evidence>
<dbReference type="PROSITE" id="PS51721">
    <property type="entry name" value="G_CP"/>
    <property type="match status" value="1"/>
</dbReference>
<dbReference type="InterPro" id="IPR030378">
    <property type="entry name" value="G_CP_dom"/>
</dbReference>
<keyword evidence="3" id="KW-1185">Reference proteome</keyword>
<dbReference type="Proteomes" id="UP000616547">
    <property type="component" value="Unassembled WGS sequence"/>
</dbReference>
<dbReference type="Gene3D" id="3.40.50.300">
    <property type="entry name" value="P-loop containing nucleotide triphosphate hydrolases"/>
    <property type="match status" value="1"/>
</dbReference>
<dbReference type="InterPro" id="IPR050896">
    <property type="entry name" value="Mito_lipid_metab_GTPase"/>
</dbReference>
<sequence>MKEENSDMSEEIRCIGCGAALQSQDAKAPGYLPASALAKVENGEREEVCCQRCFRLRHYNEIIPVSLDNDDFLALLNTLGEKKALIVNVVDLFDFSNSLISSLKRFVGNNDFILVGNKLDLFPKNSKESKIKDWMRQEANRMGLYPKDIFLISAAKKKNLDTLIDYLNKHSQDQDVYFVGTTNVGKSTLINAIIDEMGDVKDLITTSRFPGTTLDRIEIPLDNGHFLVDTPGILTDKQLASRLDPKDLDLASPKKPLKPATYQLLPGNTIFLAGLGRIDYLKGPSTSFTIYAARGMYIHRTKTEKADEFYKKHVGELLSPPGPGSDLPPLKGQEYSIKYRSDVLFAGVGFITVPEGCVIKAYTPGGIGLGTRRALI</sequence>
<dbReference type="InterPro" id="IPR019988">
    <property type="entry name" value="GTP-bd_ribosome_bgen_YqeH"/>
</dbReference>
<protein>
    <submittedName>
        <fullName evidence="2">Ribosome biogenesis GTPase YqeH</fullName>
    </submittedName>
</protein>
<reference evidence="3" key="1">
    <citation type="submission" date="2021-01" db="EMBL/GenBank/DDBJ databases">
        <title>Draft genome sequence of Nasalis larvatus strain YZ03.</title>
        <authorList>
            <person name="Suzuki-Hashido N."/>
            <person name="Tsuchida S."/>
            <person name="Hayakawa T."/>
        </authorList>
    </citation>
    <scope>NUCLEOTIDE SEQUENCE [LARGE SCALE GENOMIC DNA]</scope>
    <source>
        <strain evidence="3">YZ03</strain>
    </source>
</reference>
<dbReference type="Pfam" id="PF01926">
    <property type="entry name" value="MMR_HSR1"/>
    <property type="match status" value="1"/>
</dbReference>
<organism evidence="2 3">
    <name type="scientific">Lactobacillus nasalidis</name>
    <dbReference type="NCBI Taxonomy" id="2797258"/>
    <lineage>
        <taxon>Bacteria</taxon>
        <taxon>Bacillati</taxon>
        <taxon>Bacillota</taxon>
        <taxon>Bacilli</taxon>
        <taxon>Lactobacillales</taxon>
        <taxon>Lactobacillaceae</taxon>
        <taxon>Lactobacillus</taxon>
    </lineage>
</organism>
<name>A0ABQ3W9G3_9LACO</name>
<accession>A0ABQ3W9G3</accession>
<dbReference type="PANTHER" id="PTHR46434:SF1">
    <property type="entry name" value="GENETIC INTERACTOR OF PROHIBITINS 3, MITOCHONDRIAL"/>
    <property type="match status" value="1"/>
</dbReference>
<dbReference type="SUPFAM" id="SSF52540">
    <property type="entry name" value="P-loop containing nucleoside triphosphate hydrolases"/>
    <property type="match status" value="1"/>
</dbReference>
<dbReference type="NCBIfam" id="TIGR03597">
    <property type="entry name" value="GTPase_YqeH"/>
    <property type="match status" value="1"/>
</dbReference>
<dbReference type="EMBL" id="BOCI01000473">
    <property type="protein sequence ID" value="GHW02065.1"/>
    <property type="molecule type" value="Genomic_DNA"/>
</dbReference>
<dbReference type="CDD" id="cd01855">
    <property type="entry name" value="YqeH"/>
    <property type="match status" value="1"/>
</dbReference>
<feature type="domain" description="CP-type G" evidence="1">
    <location>
        <begin position="59"/>
        <end position="236"/>
    </location>
</feature>
<dbReference type="Pfam" id="PF21516">
    <property type="entry name" value="YqeH-like_C"/>
    <property type="match status" value="1"/>
</dbReference>